<evidence type="ECO:0000256" key="2">
    <source>
        <dbReference type="SAM" id="MobiDB-lite"/>
    </source>
</evidence>
<keyword evidence="1 5" id="KW-0808">Transferase</keyword>
<dbReference type="InterPro" id="IPR004276">
    <property type="entry name" value="GlycoTrans_28_N"/>
</dbReference>
<feature type="domain" description="Glycosyltransferase family 28 N-terminal" evidence="3">
    <location>
        <begin position="55"/>
        <end position="203"/>
    </location>
</feature>
<dbReference type="SUPFAM" id="SSF53756">
    <property type="entry name" value="UDP-Glycosyltransferase/glycogen phosphorylase"/>
    <property type="match status" value="1"/>
</dbReference>
<organism evidence="5 6">
    <name type="scientific">Aureobasidium subglaciale (strain EXF-2481)</name>
    <name type="common">Aureobasidium pullulans var. subglaciale</name>
    <dbReference type="NCBI Taxonomy" id="1043005"/>
    <lineage>
        <taxon>Eukaryota</taxon>
        <taxon>Fungi</taxon>
        <taxon>Dikarya</taxon>
        <taxon>Ascomycota</taxon>
        <taxon>Pezizomycotina</taxon>
        <taxon>Dothideomycetes</taxon>
        <taxon>Dothideomycetidae</taxon>
        <taxon>Dothideales</taxon>
        <taxon>Saccotheciaceae</taxon>
        <taxon>Aureobasidium</taxon>
    </lineage>
</organism>
<accession>A0A074YDW3</accession>
<dbReference type="GO" id="GO:0016906">
    <property type="term" value="F:sterol 3-beta-glucosyltransferase activity"/>
    <property type="evidence" value="ECO:0007669"/>
    <property type="project" value="UniProtKB-ARBA"/>
</dbReference>
<dbReference type="OrthoDB" id="5835829at2759"/>
<dbReference type="InterPro" id="IPR010610">
    <property type="entry name" value="EryCIII-like_C"/>
</dbReference>
<dbReference type="Pfam" id="PF06722">
    <property type="entry name" value="EryCIII-like_C"/>
    <property type="match status" value="1"/>
</dbReference>
<dbReference type="GO" id="GO:0005975">
    <property type="term" value="P:carbohydrate metabolic process"/>
    <property type="evidence" value="ECO:0007669"/>
    <property type="project" value="InterPro"/>
</dbReference>
<dbReference type="RefSeq" id="XP_013342610.1">
    <property type="nucleotide sequence ID" value="XM_013487156.1"/>
</dbReference>
<dbReference type="InParanoid" id="A0A074YDW3"/>
<dbReference type="PANTHER" id="PTHR48050">
    <property type="entry name" value="STEROL 3-BETA-GLUCOSYLTRANSFERASE"/>
    <property type="match status" value="1"/>
</dbReference>
<dbReference type="Gene3D" id="3.40.50.2000">
    <property type="entry name" value="Glycogen Phosphorylase B"/>
    <property type="match status" value="2"/>
</dbReference>
<feature type="region of interest" description="Disordered" evidence="2">
    <location>
        <begin position="598"/>
        <end position="639"/>
    </location>
</feature>
<dbReference type="AlphaFoldDB" id="A0A074YDW3"/>
<feature type="domain" description="Erythromycin biosynthesis protein CIII-like C-terminal" evidence="4">
    <location>
        <begin position="370"/>
        <end position="465"/>
    </location>
</feature>
<dbReference type="GeneID" id="25368299"/>
<gene>
    <name evidence="5" type="ORF">AUEXF2481DRAFT_47415</name>
</gene>
<evidence type="ECO:0000256" key="1">
    <source>
        <dbReference type="ARBA" id="ARBA00022679"/>
    </source>
</evidence>
<feature type="compositionally biased region" description="Basic and acidic residues" evidence="2">
    <location>
        <begin position="612"/>
        <end position="622"/>
    </location>
</feature>
<dbReference type="OMA" id="VWQLKQN"/>
<dbReference type="HOGENOM" id="CLU_000537_1_2_1"/>
<dbReference type="PANTHER" id="PTHR48050:SF27">
    <property type="entry name" value="GLUCOSYLTRANSFERASE, PUTATIVE (AFU_ORTHOLOGUE AFUA_7G04880)-RELATED"/>
    <property type="match status" value="1"/>
</dbReference>
<name>A0A074YDW3_AURSE</name>
<dbReference type="FunFam" id="3.40.50.2000:FF:000009">
    <property type="entry name" value="Sterol 3-beta-glucosyltransferase UGT80A2"/>
    <property type="match status" value="1"/>
</dbReference>
<dbReference type="InterPro" id="IPR002213">
    <property type="entry name" value="UDP_glucos_trans"/>
</dbReference>
<evidence type="ECO:0000313" key="6">
    <source>
        <dbReference type="Proteomes" id="UP000030641"/>
    </source>
</evidence>
<dbReference type="Proteomes" id="UP000030641">
    <property type="component" value="Unassembled WGS sequence"/>
</dbReference>
<dbReference type="InterPro" id="IPR050426">
    <property type="entry name" value="Glycosyltransferase_28"/>
</dbReference>
<feature type="compositionally biased region" description="Polar residues" evidence="2">
    <location>
        <begin position="630"/>
        <end position="639"/>
    </location>
</feature>
<keyword evidence="6" id="KW-1185">Reference proteome</keyword>
<dbReference type="FunFam" id="3.40.50.2000:FF:000100">
    <property type="entry name" value="Glycosyltransferase family 1 protein"/>
    <property type="match status" value="1"/>
</dbReference>
<dbReference type="STRING" id="1043005.A0A074YDW3"/>
<dbReference type="CDD" id="cd03784">
    <property type="entry name" value="GT1_Gtf-like"/>
    <property type="match status" value="1"/>
</dbReference>
<evidence type="ECO:0000259" key="4">
    <source>
        <dbReference type="Pfam" id="PF06722"/>
    </source>
</evidence>
<sequence length="836" mass="90114">MRDDGRMDVDVDSSLGRRLTRIAQSHDDDAAPSYTSAPSVRESTPIITCPARLNIVIQVVGSRGDVQPFVALGCELQQKHGHRVRIATHAVFEDFVRNAGLEFHPIGGDPADLMAYIVKNPGLIPSLSSVRAGDIGLKRRMLAEILDGCWASCYMRDAKTQAPFVADAIIANPPSFGHVHCAQALGIPLHIMFTMPWTSTRAFAHPLANLKYSSDTSPKIANLISYGVVEWMTWQGIGDIVNKWRTKSLDLEPVPSSEGPLLLETLSIPHTYCWSPALVPRPSDWPQHIDVCGFFFRESPSYKPPADLSTFLAAGPMPVYIGFGSIVIEDPKALTELILEAVRMTGVRALVSRGWSKLGEGHVSNDSVFYLDDCPHEWLFDHVAAVVHHGGAGTTACGLSKGVPSFLVPFFGDQPFWGMMVAASGAGPESVPYSSLTSLDLAHAITTCLEPSTKSAAMRVADKMRQEEGVKAAVQSFHAQLSLGLKCDVLRDEAASWTLHDGDRAIKLSKRAAAMLVRETIVKPNKLSHYQSKPIIVDPKRWEPVSAVVSASLHTAGAMGRAAAGVVSEPYQMYKESKIQAQNNPSEAGTVLGPSEAIRHSQDSSPQGPKIVGEKAGDEKKSLNGPSEKINFSNAQGPEQSMVVPAVADGSDSANRTRQLVKASAKSAGKLLFSPVKGLVLDIPLAAVEGMWAVPHYHDPRSYQSTPITDWKSGGMVAGKSFVHGVQEGMTDIFIKTYAGKKKEGAKGVAKGLSIGFMNLTMKTGAGTLGLIAYPCQGVYKSIHTALHTKAKKVIEQAKLEEGEWSVENRPDASVGLDEVIRRFLGVRSGKGKGRQ</sequence>
<evidence type="ECO:0000313" key="5">
    <source>
        <dbReference type="EMBL" id="KEQ94229.1"/>
    </source>
</evidence>
<proteinExistence type="predicted"/>
<evidence type="ECO:0000259" key="3">
    <source>
        <dbReference type="Pfam" id="PF03033"/>
    </source>
</evidence>
<reference evidence="5 6" key="1">
    <citation type="journal article" date="2014" name="BMC Genomics">
        <title>Genome sequencing of four Aureobasidium pullulans varieties: biotechnological potential, stress tolerance, and description of new species.</title>
        <authorList>
            <person name="Gostin Ar C."/>
            <person name="Ohm R.A."/>
            <person name="Kogej T."/>
            <person name="Sonjak S."/>
            <person name="Turk M."/>
            <person name="Zajc J."/>
            <person name="Zalar P."/>
            <person name="Grube M."/>
            <person name="Sun H."/>
            <person name="Han J."/>
            <person name="Sharma A."/>
            <person name="Chiniquy J."/>
            <person name="Ngan C.Y."/>
            <person name="Lipzen A."/>
            <person name="Barry K."/>
            <person name="Grigoriev I.V."/>
            <person name="Gunde-Cimerman N."/>
        </authorList>
    </citation>
    <scope>NUCLEOTIDE SEQUENCE [LARGE SCALE GENOMIC DNA]</scope>
    <source>
        <strain evidence="5 6">EXF-2481</strain>
    </source>
</reference>
<dbReference type="EMBL" id="KL584763">
    <property type="protein sequence ID" value="KEQ94229.1"/>
    <property type="molecule type" value="Genomic_DNA"/>
</dbReference>
<protein>
    <submittedName>
        <fullName evidence="5">Glycosyltransferase family 1 protein</fullName>
    </submittedName>
</protein>
<dbReference type="Pfam" id="PF03033">
    <property type="entry name" value="Glyco_transf_28"/>
    <property type="match status" value="1"/>
</dbReference>